<evidence type="ECO:0000313" key="3">
    <source>
        <dbReference type="Proteomes" id="UP000177745"/>
    </source>
</evidence>
<dbReference type="InterPro" id="IPR011379">
    <property type="entry name" value="MazG-related_GP37"/>
</dbReference>
<evidence type="ECO:0000259" key="1">
    <source>
        <dbReference type="Pfam" id="PF03819"/>
    </source>
</evidence>
<proteinExistence type="predicted"/>
<organism evidence="2 3">
    <name type="scientific">Candidatus Yanofskybacteria bacterium RIFCSPLOWO2_12_FULL_43_11b</name>
    <dbReference type="NCBI Taxonomy" id="1802710"/>
    <lineage>
        <taxon>Bacteria</taxon>
        <taxon>Candidatus Yanofskyibacteriota</taxon>
    </lineage>
</organism>
<comment type="caution">
    <text evidence="2">The sequence shown here is derived from an EMBL/GenBank/DDBJ whole genome shotgun (WGS) entry which is preliminary data.</text>
</comment>
<dbReference type="Pfam" id="PF03819">
    <property type="entry name" value="MazG"/>
    <property type="match status" value="1"/>
</dbReference>
<dbReference type="EMBL" id="MGKY01000008">
    <property type="protein sequence ID" value="OGN33958.1"/>
    <property type="molecule type" value="Genomic_DNA"/>
</dbReference>
<evidence type="ECO:0000313" key="2">
    <source>
        <dbReference type="EMBL" id="OGN33958.1"/>
    </source>
</evidence>
<dbReference type="InterPro" id="IPR004518">
    <property type="entry name" value="MazG-like_dom"/>
</dbReference>
<dbReference type="CDD" id="cd11541">
    <property type="entry name" value="NTP-PPase_u4"/>
    <property type="match status" value="1"/>
</dbReference>
<sequence length="109" mass="12616">MDFNEYQKQSRKTAIYPDKGKNYIYPALGLGGESGEVLEKIKKLIRDKNGKVDKEFLVLLEKELGDMLWYLANLASEFKIKLDIIAINNLKKLADRKKRNKLRGEGDLR</sequence>
<dbReference type="PIRSF" id="PIRSF006639">
    <property type="entry name" value="UCP006639_pph"/>
    <property type="match status" value="1"/>
</dbReference>
<protein>
    <recommendedName>
        <fullName evidence="1">NTP pyrophosphohydrolase MazG-like domain-containing protein</fullName>
    </recommendedName>
</protein>
<gene>
    <name evidence="2" type="ORF">A3G51_00505</name>
</gene>
<name>A0A1F8HAE4_9BACT</name>
<reference evidence="2 3" key="1">
    <citation type="journal article" date="2016" name="Nat. Commun.">
        <title>Thousands of microbial genomes shed light on interconnected biogeochemical processes in an aquifer system.</title>
        <authorList>
            <person name="Anantharaman K."/>
            <person name="Brown C.T."/>
            <person name="Hug L.A."/>
            <person name="Sharon I."/>
            <person name="Castelle C.J."/>
            <person name="Probst A.J."/>
            <person name="Thomas B.C."/>
            <person name="Singh A."/>
            <person name="Wilkins M.J."/>
            <person name="Karaoz U."/>
            <person name="Brodie E.L."/>
            <person name="Williams K.H."/>
            <person name="Hubbard S.S."/>
            <person name="Banfield J.F."/>
        </authorList>
    </citation>
    <scope>NUCLEOTIDE SEQUENCE [LARGE SCALE GENOMIC DNA]</scope>
</reference>
<dbReference type="SUPFAM" id="SSF101386">
    <property type="entry name" value="all-alpha NTP pyrophosphatases"/>
    <property type="match status" value="1"/>
</dbReference>
<dbReference type="Proteomes" id="UP000177745">
    <property type="component" value="Unassembled WGS sequence"/>
</dbReference>
<feature type="domain" description="NTP pyrophosphohydrolase MazG-like" evidence="1">
    <location>
        <begin position="30"/>
        <end position="98"/>
    </location>
</feature>
<dbReference type="AlphaFoldDB" id="A0A1F8HAE4"/>
<accession>A0A1F8HAE4</accession>
<dbReference type="Gene3D" id="1.10.287.1080">
    <property type="entry name" value="MazG-like"/>
    <property type="match status" value="1"/>
</dbReference>